<comment type="similarity">
    <text evidence="2 7">Belongs to the methyltransferase superfamily. L-isoaspartyl/D-aspartyl protein methyltransferase family.</text>
</comment>
<keyword evidence="4 7" id="KW-0489">Methyltransferase</keyword>
<dbReference type="HAMAP" id="MF_00090">
    <property type="entry name" value="PIMT"/>
    <property type="match status" value="1"/>
</dbReference>
<evidence type="ECO:0000256" key="6">
    <source>
        <dbReference type="ARBA" id="ARBA00022691"/>
    </source>
</evidence>
<dbReference type="SUPFAM" id="SSF53335">
    <property type="entry name" value="S-adenosyl-L-methionine-dependent methyltransferases"/>
    <property type="match status" value="1"/>
</dbReference>
<dbReference type="PANTHER" id="PTHR11579:SF0">
    <property type="entry name" value="PROTEIN-L-ISOASPARTATE(D-ASPARTATE) O-METHYLTRANSFERASE"/>
    <property type="match status" value="1"/>
</dbReference>
<feature type="active site" evidence="7">
    <location>
        <position position="92"/>
    </location>
</feature>
<dbReference type="Proteomes" id="UP001165366">
    <property type="component" value="Unassembled WGS sequence"/>
</dbReference>
<dbReference type="EC" id="2.1.1.77" evidence="7"/>
<evidence type="ECO:0000256" key="1">
    <source>
        <dbReference type="ARBA" id="ARBA00004496"/>
    </source>
</evidence>
<organism evidence="8 9">
    <name type="scientific">Rhodohalobacter sulfatireducens</name>
    <dbReference type="NCBI Taxonomy" id="2911366"/>
    <lineage>
        <taxon>Bacteria</taxon>
        <taxon>Pseudomonadati</taxon>
        <taxon>Balneolota</taxon>
        <taxon>Balneolia</taxon>
        <taxon>Balneolales</taxon>
        <taxon>Balneolaceae</taxon>
        <taxon>Rhodohalobacter</taxon>
    </lineage>
</organism>
<dbReference type="InterPro" id="IPR000682">
    <property type="entry name" value="PCMT"/>
</dbReference>
<dbReference type="InterPro" id="IPR029063">
    <property type="entry name" value="SAM-dependent_MTases_sf"/>
</dbReference>
<dbReference type="NCBIfam" id="TIGR00080">
    <property type="entry name" value="pimt"/>
    <property type="match status" value="1"/>
</dbReference>
<accession>A0ABS9KG28</accession>
<evidence type="ECO:0000313" key="8">
    <source>
        <dbReference type="EMBL" id="MCG2589819.1"/>
    </source>
</evidence>
<comment type="subcellular location">
    <subcellularLocation>
        <location evidence="1 7">Cytoplasm</location>
    </subcellularLocation>
</comment>
<dbReference type="CDD" id="cd02440">
    <property type="entry name" value="AdoMet_MTases"/>
    <property type="match status" value="1"/>
</dbReference>
<protein>
    <recommendedName>
        <fullName evidence="7">Protein-L-isoaspartate O-methyltransferase</fullName>
        <ecNumber evidence="7">2.1.1.77</ecNumber>
    </recommendedName>
    <alternativeName>
        <fullName evidence="7">L-isoaspartyl protein carboxyl methyltransferase</fullName>
    </alternativeName>
    <alternativeName>
        <fullName evidence="7">Protein L-isoaspartyl methyltransferase</fullName>
    </alternativeName>
    <alternativeName>
        <fullName evidence="7">Protein-beta-aspartate methyltransferase</fullName>
        <shortName evidence="7">PIMT</shortName>
    </alternativeName>
</protein>
<dbReference type="RefSeq" id="WP_237855178.1">
    <property type="nucleotide sequence ID" value="NZ_JAKLWS010000021.1"/>
</dbReference>
<keyword evidence="9" id="KW-1185">Reference proteome</keyword>
<evidence type="ECO:0000256" key="7">
    <source>
        <dbReference type="HAMAP-Rule" id="MF_00090"/>
    </source>
</evidence>
<dbReference type="PROSITE" id="PS01279">
    <property type="entry name" value="PCMT"/>
    <property type="match status" value="1"/>
</dbReference>
<gene>
    <name evidence="7" type="primary">pcm</name>
    <name evidence="8" type="ORF">L6773_14660</name>
</gene>
<keyword evidence="3 7" id="KW-0963">Cytoplasm</keyword>
<evidence type="ECO:0000313" key="9">
    <source>
        <dbReference type="Proteomes" id="UP001165366"/>
    </source>
</evidence>
<comment type="catalytic activity">
    <reaction evidence="7">
        <text>[protein]-L-isoaspartate + S-adenosyl-L-methionine = [protein]-L-isoaspartate alpha-methyl ester + S-adenosyl-L-homocysteine</text>
        <dbReference type="Rhea" id="RHEA:12705"/>
        <dbReference type="Rhea" id="RHEA-COMP:12143"/>
        <dbReference type="Rhea" id="RHEA-COMP:12144"/>
        <dbReference type="ChEBI" id="CHEBI:57856"/>
        <dbReference type="ChEBI" id="CHEBI:59789"/>
        <dbReference type="ChEBI" id="CHEBI:90596"/>
        <dbReference type="ChEBI" id="CHEBI:90598"/>
        <dbReference type="EC" id="2.1.1.77"/>
    </reaction>
</comment>
<dbReference type="PANTHER" id="PTHR11579">
    <property type="entry name" value="PROTEIN-L-ISOASPARTATE O-METHYLTRANSFERASE"/>
    <property type="match status" value="1"/>
</dbReference>
<evidence type="ECO:0000256" key="4">
    <source>
        <dbReference type="ARBA" id="ARBA00022603"/>
    </source>
</evidence>
<evidence type="ECO:0000256" key="5">
    <source>
        <dbReference type="ARBA" id="ARBA00022679"/>
    </source>
</evidence>
<evidence type="ECO:0000256" key="2">
    <source>
        <dbReference type="ARBA" id="ARBA00005369"/>
    </source>
</evidence>
<dbReference type="Pfam" id="PF01135">
    <property type="entry name" value="PCMT"/>
    <property type="match status" value="1"/>
</dbReference>
<dbReference type="GO" id="GO:0004719">
    <property type="term" value="F:protein-L-isoaspartate (D-aspartate) O-methyltransferase activity"/>
    <property type="evidence" value="ECO:0007669"/>
    <property type="project" value="UniProtKB-EC"/>
</dbReference>
<dbReference type="NCBIfam" id="NF001453">
    <property type="entry name" value="PRK00312.1"/>
    <property type="match status" value="1"/>
</dbReference>
<name>A0ABS9KG28_9BACT</name>
<reference evidence="8" key="1">
    <citation type="submission" date="2022-01" db="EMBL/GenBank/DDBJ databases">
        <authorList>
            <person name="Wang Y."/>
        </authorList>
    </citation>
    <scope>NUCLEOTIDE SEQUENCE</scope>
    <source>
        <strain evidence="8">WB101</strain>
    </source>
</reference>
<evidence type="ECO:0000256" key="3">
    <source>
        <dbReference type="ARBA" id="ARBA00022490"/>
    </source>
</evidence>
<keyword evidence="6 7" id="KW-0949">S-adenosyl-L-methionine</keyword>
<proteinExistence type="inferred from homology"/>
<keyword evidence="5 7" id="KW-0808">Transferase</keyword>
<comment type="function">
    <text evidence="7">Catalyzes the methyl esterification of L-isoaspartyl residues in peptides and proteins that result from spontaneous decomposition of normal L-aspartyl and L-asparaginyl residues. It plays a role in the repair and/or degradation of damaged proteins.</text>
</comment>
<comment type="caution">
    <text evidence="8">The sequence shown here is derived from an EMBL/GenBank/DDBJ whole genome shotgun (WGS) entry which is preliminary data.</text>
</comment>
<sequence>MKAKFITLFLSLILIPVLIFAQSDDWSPPNFSERQSDRNRMVEDQLIPREINDQQVLDAMRETPRHLLVPEGNRSRAYMDSPLPIGHGQTISQPYIVAFMTQILNLDQGDKVLEIGTGSGYQAAVLSHITQNVYSIEIIEALGNRAEQDLEELGYTNVNVKIDDGYYGWEEHAPFDAIIVTAAAGHIPTPLVQQLKPGGTIVIPIGGPYQTQTLMKVTKSESGQVQTESLMAVRFVPMTGEAQN</sequence>
<dbReference type="EMBL" id="JAKLWS010000021">
    <property type="protein sequence ID" value="MCG2589819.1"/>
    <property type="molecule type" value="Genomic_DNA"/>
</dbReference>
<dbReference type="GO" id="GO:0032259">
    <property type="term" value="P:methylation"/>
    <property type="evidence" value="ECO:0007669"/>
    <property type="project" value="UniProtKB-KW"/>
</dbReference>
<dbReference type="Gene3D" id="3.40.50.150">
    <property type="entry name" value="Vaccinia Virus protein VP39"/>
    <property type="match status" value="1"/>
</dbReference>
<reference evidence="8" key="2">
    <citation type="submission" date="2024-05" db="EMBL/GenBank/DDBJ databases">
        <title>Rhodohalobacter halophilus gen. nov., sp. nov., a moderately halophilic member of the family Balneolaceae.</title>
        <authorList>
            <person name="Xia J."/>
        </authorList>
    </citation>
    <scope>NUCLEOTIDE SEQUENCE</scope>
    <source>
        <strain evidence="8">WB101</strain>
    </source>
</reference>